<gene>
    <name evidence="1" type="ORF">MM415B00578_0034</name>
</gene>
<organism evidence="1">
    <name type="scientific">viral metagenome</name>
    <dbReference type="NCBI Taxonomy" id="1070528"/>
    <lineage>
        <taxon>unclassified sequences</taxon>
        <taxon>metagenomes</taxon>
        <taxon>organismal metagenomes</taxon>
    </lineage>
</organism>
<protein>
    <submittedName>
        <fullName evidence="1">Uncharacterized protein</fullName>
    </submittedName>
</protein>
<dbReference type="AlphaFoldDB" id="A0A6M3J203"/>
<dbReference type="EMBL" id="MT141505">
    <property type="protein sequence ID" value="QJA63780.1"/>
    <property type="molecule type" value="Genomic_DNA"/>
</dbReference>
<evidence type="ECO:0000313" key="1">
    <source>
        <dbReference type="EMBL" id="QJA63780.1"/>
    </source>
</evidence>
<proteinExistence type="predicted"/>
<sequence length="153" mass="17534">MAKRSFTVEALRELCELHVTQAEVAAYFGVSEKLVSRRLEEVEYREAFEEGRANGKRSLRRWQMDAARSGDRVMLIWLGKQLLGQREPEQRLVETSTVSYREMPEVDRRRRLEELMSRREAGVGETVADRKRAAAAGREVVRGQAALQLKGQG</sequence>
<name>A0A6M3J203_9ZZZZ</name>
<reference evidence="1" key="1">
    <citation type="submission" date="2020-03" db="EMBL/GenBank/DDBJ databases">
        <title>The deep terrestrial virosphere.</title>
        <authorList>
            <person name="Holmfeldt K."/>
            <person name="Nilsson E."/>
            <person name="Simone D."/>
            <person name="Lopez-Fernandez M."/>
            <person name="Wu X."/>
            <person name="de Brujin I."/>
            <person name="Lundin D."/>
            <person name="Andersson A."/>
            <person name="Bertilsson S."/>
            <person name="Dopson M."/>
        </authorList>
    </citation>
    <scope>NUCLEOTIDE SEQUENCE</scope>
    <source>
        <strain evidence="1">MM415B00578</strain>
    </source>
</reference>
<dbReference type="SUPFAM" id="SSF109709">
    <property type="entry name" value="KorB DNA-binding domain-like"/>
    <property type="match status" value="1"/>
</dbReference>
<accession>A0A6M3J203</accession>